<proteinExistence type="predicted"/>
<organism evidence="1 2">
    <name type="scientific">Catenovulum sediminis</name>
    <dbReference type="NCBI Taxonomy" id="1740262"/>
    <lineage>
        <taxon>Bacteria</taxon>
        <taxon>Pseudomonadati</taxon>
        <taxon>Pseudomonadota</taxon>
        <taxon>Gammaproteobacteria</taxon>
        <taxon>Alteromonadales</taxon>
        <taxon>Alteromonadaceae</taxon>
        <taxon>Catenovulum</taxon>
    </lineage>
</organism>
<gene>
    <name evidence="1" type="ORF">ABS311_10615</name>
</gene>
<dbReference type="InterPro" id="IPR038500">
    <property type="entry name" value="Antitermination_sf"/>
</dbReference>
<accession>A0ABV1RHI4</accession>
<sequence length="216" mass="24427">MLHKKIKGVLMSVMQMLSRVGVKTVRFDVGRGGKQDLTPEDLIMHIGMAEAAGRLSEIAAMFALAYYTNTYSDNTKDLIIRFLCARLFIKAKKEGMRVKSNTIKQIVNLSISNSIDSPVCPKCNGQRRVLVVLTEFNMRRAQFNHQSNHSELQDCKACNGTGYKQLSNYKKAINCDMSGGKSWTTNHEMLLAFSQQIIMDWNKEIKQALSSIHNFQ</sequence>
<name>A0ABV1RHI4_9ALTE</name>
<evidence type="ECO:0008006" key="3">
    <source>
        <dbReference type="Google" id="ProtNLM"/>
    </source>
</evidence>
<evidence type="ECO:0000313" key="2">
    <source>
        <dbReference type="Proteomes" id="UP001467690"/>
    </source>
</evidence>
<protein>
    <recommendedName>
        <fullName evidence="3">Antitermination protein</fullName>
    </recommendedName>
</protein>
<dbReference type="EMBL" id="JBELOE010000210">
    <property type="protein sequence ID" value="MER2492330.1"/>
    <property type="molecule type" value="Genomic_DNA"/>
</dbReference>
<dbReference type="Gene3D" id="1.10.274.110">
    <property type="match status" value="1"/>
</dbReference>
<keyword evidence="2" id="KW-1185">Reference proteome</keyword>
<evidence type="ECO:0000313" key="1">
    <source>
        <dbReference type="EMBL" id="MER2492330.1"/>
    </source>
</evidence>
<dbReference type="Proteomes" id="UP001467690">
    <property type="component" value="Unassembled WGS sequence"/>
</dbReference>
<reference evidence="1 2" key="1">
    <citation type="submission" date="2024-06" db="EMBL/GenBank/DDBJ databases">
        <authorList>
            <person name="Chen R.Y."/>
        </authorList>
    </citation>
    <scope>NUCLEOTIDE SEQUENCE [LARGE SCALE GENOMIC DNA]</scope>
    <source>
        <strain evidence="1 2">D2</strain>
    </source>
</reference>
<comment type="caution">
    <text evidence="1">The sequence shown here is derived from an EMBL/GenBank/DDBJ whole genome shotgun (WGS) entry which is preliminary data.</text>
</comment>